<dbReference type="RefSeq" id="WP_234253455.1">
    <property type="nucleotide sequence ID" value="NZ_JABFTV010000003.1"/>
</dbReference>
<comment type="caution">
    <text evidence="2">The sequence shown here is derived from an EMBL/GenBank/DDBJ whole genome shotgun (WGS) entry which is preliminary data.</text>
</comment>
<organism evidence="2 3">
    <name type="scientific">Billgrantia aerodenitrificans</name>
    <dbReference type="NCBI Taxonomy" id="2733483"/>
    <lineage>
        <taxon>Bacteria</taxon>
        <taxon>Pseudomonadati</taxon>
        <taxon>Pseudomonadota</taxon>
        <taxon>Gammaproteobacteria</taxon>
        <taxon>Oceanospirillales</taxon>
        <taxon>Halomonadaceae</taxon>
        <taxon>Billgrantia</taxon>
    </lineage>
</organism>
<proteinExistence type="predicted"/>
<evidence type="ECO:0008006" key="4">
    <source>
        <dbReference type="Google" id="ProtNLM"/>
    </source>
</evidence>
<protein>
    <recommendedName>
        <fullName evidence="4">Helix-turn-helix domain-containing protein</fullName>
    </recommendedName>
</protein>
<dbReference type="Proteomes" id="UP001320272">
    <property type="component" value="Unassembled WGS sequence"/>
</dbReference>
<evidence type="ECO:0000256" key="1">
    <source>
        <dbReference type="SAM" id="MobiDB-lite"/>
    </source>
</evidence>
<feature type="compositionally biased region" description="Low complexity" evidence="1">
    <location>
        <begin position="421"/>
        <end position="435"/>
    </location>
</feature>
<keyword evidence="3" id="KW-1185">Reference proteome</keyword>
<name>A0ABS9AQU9_9GAMM</name>
<evidence type="ECO:0000313" key="3">
    <source>
        <dbReference type="Proteomes" id="UP001320272"/>
    </source>
</evidence>
<gene>
    <name evidence="2" type="ORF">HOP59_08165</name>
</gene>
<sequence>MTRHIVIYIHLALYVLRRLNRFMICYSGGMTISLLYYSFEDYWLPPEPPSEADERRRPKPSRPLPPEARWLLWQWSRVIGLDQRTICHVQTLSQRLGTTTQQWGRLMRMLKASGVMVPRPVPQKRGRPLTEYRIAADVRYDLGRLAVLDTPHHREIEHVLSGCASYSSASVAQPPCDASNSNLLSPDERRCRLTAANRWLIAVLLAHADGSGRVTGLSYTRLGHFTGMSRIQLQSQISKLRAQKVLAYHQPGRLGRLLGCQMTSIFVLDLDHRLIRPESRTEMGVILLSRHGGKQEKRTVINGMVEALFVVAHYRAQAPDRDRKLEVRGTVEQHARALLSKYCDPGPLAKELVEAYDANAANWLLARLHGYAEQLLSTGWDTLGSRNQSWDHPVAKVMDAVAKDFPGRPRATDQQESTEPSSDGAVSSDGDAGADFTQADGDAEAAATHAPYVSLLYSLAHHLAVEIKYYLEGVTNHGERLRELTYSLTPDPVYGLTRLKVQGFRQRGADQKRPVYAIAILHPAVKSDMTTWLNQHRDLGDSPPMAPVPR</sequence>
<dbReference type="EMBL" id="JABFTV010000003">
    <property type="protein sequence ID" value="MCE8024104.1"/>
    <property type="molecule type" value="Genomic_DNA"/>
</dbReference>
<accession>A0ABS9AQU9</accession>
<evidence type="ECO:0000313" key="2">
    <source>
        <dbReference type="EMBL" id="MCE8024104.1"/>
    </source>
</evidence>
<feature type="region of interest" description="Disordered" evidence="1">
    <location>
        <begin position="405"/>
        <end position="437"/>
    </location>
</feature>
<reference evidence="2 3" key="1">
    <citation type="journal article" date="2021" name="Front. Microbiol.">
        <title>Aerobic Denitrification and Heterotrophic Sulfur Oxidation in the Genus Halomonas Revealed by Six Novel Species Characterizations and Genome-Based Analysis.</title>
        <authorList>
            <person name="Wang L."/>
            <person name="Shao Z."/>
        </authorList>
    </citation>
    <scope>NUCLEOTIDE SEQUENCE [LARGE SCALE GENOMIC DNA]</scope>
    <source>
        <strain evidence="2 3">MCCC 1A11058</strain>
    </source>
</reference>